<dbReference type="AlphaFoldDB" id="A0A9P7GHN4"/>
<comment type="caution">
    <text evidence="3">The sequence shown here is derived from an EMBL/GenBank/DDBJ whole genome shotgun (WGS) entry which is preliminary data.</text>
</comment>
<evidence type="ECO:0000313" key="3">
    <source>
        <dbReference type="EMBL" id="KAG5650792.1"/>
    </source>
</evidence>
<feature type="compositionally biased region" description="Low complexity" evidence="2">
    <location>
        <begin position="261"/>
        <end position="270"/>
    </location>
</feature>
<protein>
    <recommendedName>
        <fullName evidence="5">GATA-type domain-containing protein</fullName>
    </recommendedName>
</protein>
<reference evidence="3" key="1">
    <citation type="submission" date="2021-02" db="EMBL/GenBank/DDBJ databases">
        <authorList>
            <person name="Nieuwenhuis M."/>
            <person name="Van De Peppel L.J.J."/>
        </authorList>
    </citation>
    <scope>NUCLEOTIDE SEQUENCE</scope>
    <source>
        <strain evidence="3">D49</strain>
    </source>
</reference>
<feature type="region of interest" description="Disordered" evidence="2">
    <location>
        <begin position="283"/>
        <end position="356"/>
    </location>
</feature>
<feature type="region of interest" description="Disordered" evidence="2">
    <location>
        <begin position="156"/>
        <end position="270"/>
    </location>
</feature>
<evidence type="ECO:0000313" key="4">
    <source>
        <dbReference type="Proteomes" id="UP000717328"/>
    </source>
</evidence>
<keyword evidence="4" id="KW-1185">Reference proteome</keyword>
<evidence type="ECO:0000256" key="1">
    <source>
        <dbReference type="SAM" id="Coils"/>
    </source>
</evidence>
<proteinExistence type="predicted"/>
<organism evidence="3 4">
    <name type="scientific">Sphagnurus paluster</name>
    <dbReference type="NCBI Taxonomy" id="117069"/>
    <lineage>
        <taxon>Eukaryota</taxon>
        <taxon>Fungi</taxon>
        <taxon>Dikarya</taxon>
        <taxon>Basidiomycota</taxon>
        <taxon>Agaricomycotina</taxon>
        <taxon>Agaricomycetes</taxon>
        <taxon>Agaricomycetidae</taxon>
        <taxon>Agaricales</taxon>
        <taxon>Tricholomatineae</taxon>
        <taxon>Lyophyllaceae</taxon>
        <taxon>Sphagnurus</taxon>
    </lineage>
</organism>
<feature type="compositionally biased region" description="Low complexity" evidence="2">
    <location>
        <begin position="676"/>
        <end position="685"/>
    </location>
</feature>
<feature type="region of interest" description="Disordered" evidence="2">
    <location>
        <begin position="372"/>
        <end position="409"/>
    </location>
</feature>
<feature type="compositionally biased region" description="Acidic residues" evidence="2">
    <location>
        <begin position="727"/>
        <end position="747"/>
    </location>
</feature>
<gene>
    <name evidence="3" type="ORF">H0H81_011026</name>
</gene>
<dbReference type="OrthoDB" id="2162994at2759"/>
<name>A0A9P7GHN4_9AGAR</name>
<reference evidence="3" key="2">
    <citation type="submission" date="2021-10" db="EMBL/GenBank/DDBJ databases">
        <title>Phylogenomics reveals ancestral predisposition of the termite-cultivated fungus Termitomyces towards a domesticated lifestyle.</title>
        <authorList>
            <person name="Auxier B."/>
            <person name="Grum-Grzhimaylo A."/>
            <person name="Cardenas M.E."/>
            <person name="Lodge J.D."/>
            <person name="Laessoe T."/>
            <person name="Pedersen O."/>
            <person name="Smith M.E."/>
            <person name="Kuyper T.W."/>
            <person name="Franco-Molano E.A."/>
            <person name="Baroni T.J."/>
            <person name="Aanen D.K."/>
        </authorList>
    </citation>
    <scope>NUCLEOTIDE SEQUENCE</scope>
    <source>
        <strain evidence="3">D49</strain>
    </source>
</reference>
<accession>A0A9P7GHN4</accession>
<feature type="compositionally biased region" description="Acidic residues" evidence="2">
    <location>
        <begin position="686"/>
        <end position="703"/>
    </location>
</feature>
<feature type="compositionally biased region" description="Pro residues" evidence="2">
    <location>
        <begin position="15"/>
        <end position="27"/>
    </location>
</feature>
<evidence type="ECO:0008006" key="5">
    <source>
        <dbReference type="Google" id="ProtNLM"/>
    </source>
</evidence>
<feature type="compositionally biased region" description="Low complexity" evidence="2">
    <location>
        <begin position="551"/>
        <end position="594"/>
    </location>
</feature>
<feature type="compositionally biased region" description="Low complexity" evidence="2">
    <location>
        <begin position="283"/>
        <end position="294"/>
    </location>
</feature>
<feature type="compositionally biased region" description="Basic residues" evidence="2">
    <location>
        <begin position="646"/>
        <end position="656"/>
    </location>
</feature>
<sequence length="765" mass="80567">MDVSPETPPTVNHRSPPPPLTLPPNGTPPATLASMLADCLQEVDSLRREVTSQRNRAEKAERLASSLKAIRNLPAPDPANPNPTMHAEAIALITAAEERARAAEAARDDAEARRAQLTDNWGQLSQYLSQLDAASVDARAGFARVVDGGAPITFPPIPTLGGRPTRGRAFATPFPPLPPHPSTTGTRRPRTPSVDGYGMPPNKKSRGEYDSNAMYMDTPRHHHHGHAQPPAAPRMILPPGEHSNKPSSSAHPHGRTHSRSSSRSSSSSLSVDEMLLATTTDGAQANGATNGNGNVAEAPQHHLQHPQHAQQQQQHQQQQQQQQQQHLQPPPPQQQHRRPRSHHTHAQIYAPPPFESHDAHAVRRAYTADYPPHDAYRAAPKQSAPQTQQGVIVPPTAPPPGSVGPHAQPGQAREFQTHIFAPVVTGAPVKKSKFSATNANAAANSSNATASSSPSLAAAASSPSLAAVDASPAPGTIFPATNAQGQRICRQCGMAGRYKDGKCVEKWGPGPMGPGTVCDRCRKKMKRVERRGTLADAQQQAQAQAQAQAQLEQKLQQQQQHQQQQAQQPPQRPSSSQSHSHSQSQSHAQSGSQPRSQPIHRTDTLPAHAHAHSHSHTRPPPSPGPSIALLDDFPTSAARNSAHSNGHGHGHGHGKKGSPAGLGLGLGRPGGKRSSRSPGDSSVVDVDAEGEEADEDADADAEIEGMVGEVLGDGDVAMRMAGAGAGGEEDGEGDAEMDLLEAVDAAEEANGGASVSGSGGSSKEE</sequence>
<feature type="compositionally biased region" description="Basic residues" evidence="2">
    <location>
        <begin position="335"/>
        <end position="345"/>
    </location>
</feature>
<dbReference type="Proteomes" id="UP000717328">
    <property type="component" value="Unassembled WGS sequence"/>
</dbReference>
<evidence type="ECO:0000256" key="2">
    <source>
        <dbReference type="SAM" id="MobiDB-lite"/>
    </source>
</evidence>
<dbReference type="EMBL" id="JABCKI010000363">
    <property type="protein sequence ID" value="KAG5650792.1"/>
    <property type="molecule type" value="Genomic_DNA"/>
</dbReference>
<feature type="region of interest" description="Disordered" evidence="2">
    <location>
        <begin position="551"/>
        <end position="765"/>
    </location>
</feature>
<feature type="compositionally biased region" description="Low complexity" evidence="2">
    <location>
        <begin position="306"/>
        <end position="327"/>
    </location>
</feature>
<feature type="region of interest" description="Disordered" evidence="2">
    <location>
        <begin position="1"/>
        <end position="32"/>
    </location>
</feature>
<feature type="compositionally biased region" description="Low complexity" evidence="2">
    <location>
        <begin position="713"/>
        <end position="722"/>
    </location>
</feature>
<feature type="coiled-coil region" evidence="1">
    <location>
        <begin position="36"/>
        <end position="120"/>
    </location>
</feature>
<feature type="compositionally biased region" description="Gly residues" evidence="2">
    <location>
        <begin position="660"/>
        <end position="669"/>
    </location>
</feature>
<keyword evidence="1" id="KW-0175">Coiled coil</keyword>